<keyword evidence="2" id="KW-1185">Reference proteome</keyword>
<accession>A0A2H3ANK7</accession>
<reference evidence="2" key="1">
    <citation type="journal article" date="2017" name="Nat. Ecol. Evol.">
        <title>Genome expansion and lineage-specific genetic innovations in the forest pathogenic fungi Armillaria.</title>
        <authorList>
            <person name="Sipos G."/>
            <person name="Prasanna A.N."/>
            <person name="Walter M.C."/>
            <person name="O'Connor E."/>
            <person name="Balint B."/>
            <person name="Krizsan K."/>
            <person name="Kiss B."/>
            <person name="Hess J."/>
            <person name="Varga T."/>
            <person name="Slot J."/>
            <person name="Riley R."/>
            <person name="Boka B."/>
            <person name="Rigling D."/>
            <person name="Barry K."/>
            <person name="Lee J."/>
            <person name="Mihaltcheva S."/>
            <person name="LaButti K."/>
            <person name="Lipzen A."/>
            <person name="Waldron R."/>
            <person name="Moloney N.M."/>
            <person name="Sperisen C."/>
            <person name="Kredics L."/>
            <person name="Vagvoelgyi C."/>
            <person name="Patrignani A."/>
            <person name="Fitzpatrick D."/>
            <person name="Nagy I."/>
            <person name="Doyle S."/>
            <person name="Anderson J.B."/>
            <person name="Grigoriev I.V."/>
            <person name="Gueldener U."/>
            <person name="Muensterkoetter M."/>
            <person name="Nagy L.G."/>
        </authorList>
    </citation>
    <scope>NUCLEOTIDE SEQUENCE [LARGE SCALE GENOMIC DNA]</scope>
    <source>
        <strain evidence="2">28-4</strain>
    </source>
</reference>
<dbReference type="EMBL" id="KZ293487">
    <property type="protein sequence ID" value="PBK60411.1"/>
    <property type="molecule type" value="Genomic_DNA"/>
</dbReference>
<proteinExistence type="predicted"/>
<evidence type="ECO:0000313" key="2">
    <source>
        <dbReference type="Proteomes" id="UP000218334"/>
    </source>
</evidence>
<protein>
    <submittedName>
        <fullName evidence="1">Uncharacterized protein</fullName>
    </submittedName>
</protein>
<dbReference type="Proteomes" id="UP000218334">
    <property type="component" value="Unassembled WGS sequence"/>
</dbReference>
<sequence>MSKKASRKENEHTVMMVGREEARALPINKPISIANVHLHRLAQRRGMTKREGTVVAGNNEESMGLRWREECRNKRREEWARWWRITGHKTRLHPLTHSDRNCCTIRKPVDRENSVSEMKFLITRQAFQGHARYCDENSGWKVDIAIIRLEAFLCLRLLRPNVSKTRSINFDARHGNGGLISGGRWGIEAKVTSFASTHLHHRRTCDTVHSKSITFIQKRERAAVIGSASAVSDRIADIHFGRRPGPIDTEIYGEFDNGRVEYYAAFKVTESIGAEIVEALLSGPATSLEGRDLERQVHVRRWIHKYEFTGFAYPSTKYRRHRLPLHIYHSKSRPADVENFGESS</sequence>
<gene>
    <name evidence="1" type="ORF">ARMSODRAFT_1068679</name>
</gene>
<evidence type="ECO:0000313" key="1">
    <source>
        <dbReference type="EMBL" id="PBK60411.1"/>
    </source>
</evidence>
<organism evidence="1 2">
    <name type="scientific">Armillaria solidipes</name>
    <dbReference type="NCBI Taxonomy" id="1076256"/>
    <lineage>
        <taxon>Eukaryota</taxon>
        <taxon>Fungi</taxon>
        <taxon>Dikarya</taxon>
        <taxon>Basidiomycota</taxon>
        <taxon>Agaricomycotina</taxon>
        <taxon>Agaricomycetes</taxon>
        <taxon>Agaricomycetidae</taxon>
        <taxon>Agaricales</taxon>
        <taxon>Marasmiineae</taxon>
        <taxon>Physalacriaceae</taxon>
        <taxon>Armillaria</taxon>
    </lineage>
</organism>
<name>A0A2H3ANK7_9AGAR</name>
<dbReference type="AlphaFoldDB" id="A0A2H3ANK7"/>